<dbReference type="Proteomes" id="UP000186040">
    <property type="component" value="Unassembled WGS sequence"/>
</dbReference>
<accession>A0A1Q9LS86</accession>
<evidence type="ECO:0000313" key="2">
    <source>
        <dbReference type="Proteomes" id="UP000186040"/>
    </source>
</evidence>
<dbReference type="SUPFAM" id="SSF48239">
    <property type="entry name" value="Terpenoid cyclases/Protein prenyltransferases"/>
    <property type="match status" value="1"/>
</dbReference>
<comment type="caution">
    <text evidence="1">The sequence shown here is derived from an EMBL/GenBank/DDBJ whole genome shotgun (WGS) entry which is preliminary data.</text>
</comment>
<dbReference type="AlphaFoldDB" id="A0A1Q9LS86"/>
<protein>
    <recommendedName>
        <fullName evidence="3">Prenyltransferase</fullName>
    </recommendedName>
</protein>
<proteinExistence type="predicted"/>
<gene>
    <name evidence="1" type="ORF">BJP25_09675</name>
</gene>
<reference evidence="1 2" key="1">
    <citation type="submission" date="2016-10" db="EMBL/GenBank/DDBJ databases">
        <title>The Draft Genome Sequence of Actinokineospora bangkokensis 44EHWT reveals the biosynthetic pathway of antifungal compounds Thailandins with unusual extender unit butylmalonyl-CoA.</title>
        <authorList>
            <person name="Greule A."/>
            <person name="Intra B."/>
            <person name="Flemming S."/>
            <person name="Rommel M.G."/>
            <person name="Panbangred W."/>
            <person name="Bechthold A."/>
        </authorList>
    </citation>
    <scope>NUCLEOTIDE SEQUENCE [LARGE SCALE GENOMIC DNA]</scope>
    <source>
        <strain evidence="1 2">44EHW</strain>
    </source>
</reference>
<keyword evidence="2" id="KW-1185">Reference proteome</keyword>
<organism evidence="1 2">
    <name type="scientific">Actinokineospora bangkokensis</name>
    <dbReference type="NCBI Taxonomy" id="1193682"/>
    <lineage>
        <taxon>Bacteria</taxon>
        <taxon>Bacillati</taxon>
        <taxon>Actinomycetota</taxon>
        <taxon>Actinomycetes</taxon>
        <taxon>Pseudonocardiales</taxon>
        <taxon>Pseudonocardiaceae</taxon>
        <taxon>Actinokineospora</taxon>
    </lineage>
</organism>
<dbReference type="InterPro" id="IPR008930">
    <property type="entry name" value="Terpenoid_cyclase/PrenylTrfase"/>
</dbReference>
<dbReference type="RefSeq" id="WP_075973445.1">
    <property type="nucleotide sequence ID" value="NZ_MKQR01000006.1"/>
</dbReference>
<dbReference type="EMBL" id="MKQR01000006">
    <property type="protein sequence ID" value="OLR94878.1"/>
    <property type="molecule type" value="Genomic_DNA"/>
</dbReference>
<evidence type="ECO:0000313" key="1">
    <source>
        <dbReference type="EMBL" id="OLR94878.1"/>
    </source>
</evidence>
<sequence>MTTLSPVDRDRAVTFLHSTARVLERRRYEFSFGDGSADAVARALDAYRNDDGGYGNALEPDGRGPGSQPITTLSAVHVLNEVGADLSGVLGYLGSIATDEGGLPFVHPNAADYPRAPWWQVPHAYEGDLLATANLVGAVWAGGVTSDPWLDRAAGFCWSRIEALTSTHPYEALGAIHFLDAAPDRDRAATAAAKLGELVRSSGLVDVGDDSAVLPEGYSAGELKRPHDYAPTPDSLALSWFTEAEHAADLDRLLTEQRDDGGWRVDWPAWTPVTEYEWAGIITLENLLLLRRFDRLP</sequence>
<evidence type="ECO:0008006" key="3">
    <source>
        <dbReference type="Google" id="ProtNLM"/>
    </source>
</evidence>
<name>A0A1Q9LS86_9PSEU</name>
<dbReference type="STRING" id="1193682.BJP25_09675"/>